<feature type="compositionally biased region" description="Polar residues" evidence="13">
    <location>
        <begin position="510"/>
        <end position="522"/>
    </location>
</feature>
<dbReference type="FunFam" id="3.30.160.60:FF:000148">
    <property type="entry name" value="zinc finger protein Gfi-1"/>
    <property type="match status" value="1"/>
</dbReference>
<feature type="compositionally biased region" description="Pro residues" evidence="13">
    <location>
        <begin position="477"/>
        <end position="492"/>
    </location>
</feature>
<dbReference type="FunFam" id="3.30.160.60:FF:000318">
    <property type="entry name" value="Odd-skipped-related transciption factor 2"/>
    <property type="match status" value="1"/>
</dbReference>
<feature type="compositionally biased region" description="Pro residues" evidence="13">
    <location>
        <begin position="523"/>
        <end position="535"/>
    </location>
</feature>
<evidence type="ECO:0000256" key="5">
    <source>
        <dbReference type="ARBA" id="ARBA00022737"/>
    </source>
</evidence>
<dbReference type="Proteomes" id="UP001258017">
    <property type="component" value="Unassembled WGS sequence"/>
</dbReference>
<keyword evidence="9" id="KW-0805">Transcription regulation</keyword>
<dbReference type="PRINTS" id="PR01217">
    <property type="entry name" value="PRICHEXTENSN"/>
</dbReference>
<reference evidence="15" key="2">
    <citation type="journal article" date="2023" name="Commun. Biol.">
        <title>Intrasexual cuticular hydrocarbon dimorphism in a wasp sheds light on hydrocarbon biosynthesis genes in Hymenoptera.</title>
        <authorList>
            <person name="Moris V.C."/>
            <person name="Podsiadlowski L."/>
            <person name="Martin S."/>
            <person name="Oeyen J.P."/>
            <person name="Donath A."/>
            <person name="Petersen M."/>
            <person name="Wilbrandt J."/>
            <person name="Misof B."/>
            <person name="Liedtke D."/>
            <person name="Thamm M."/>
            <person name="Scheiner R."/>
            <person name="Schmitt T."/>
            <person name="Niehuis O."/>
        </authorList>
    </citation>
    <scope>NUCLEOTIDE SEQUENCE</scope>
    <source>
        <strain evidence="15">GBR_01_08_01A</strain>
    </source>
</reference>
<dbReference type="GO" id="GO:0008270">
    <property type="term" value="F:zinc ion binding"/>
    <property type="evidence" value="ECO:0007669"/>
    <property type="project" value="UniProtKB-KW"/>
</dbReference>
<comment type="similarity">
    <text evidence="2">Belongs to the PPase class C family. Prune subfamily.</text>
</comment>
<dbReference type="GO" id="GO:0016348">
    <property type="term" value="P:imaginal disc-derived leg joint morphogenesis"/>
    <property type="evidence" value="ECO:0007669"/>
    <property type="project" value="UniProtKB-ARBA"/>
</dbReference>
<feature type="region of interest" description="Disordered" evidence="13">
    <location>
        <begin position="60"/>
        <end position="108"/>
    </location>
</feature>
<evidence type="ECO:0000256" key="13">
    <source>
        <dbReference type="SAM" id="MobiDB-lite"/>
    </source>
</evidence>
<dbReference type="GO" id="GO:0005737">
    <property type="term" value="C:cytoplasm"/>
    <property type="evidence" value="ECO:0007669"/>
    <property type="project" value="InterPro"/>
</dbReference>
<dbReference type="Gene3D" id="3.90.1640.10">
    <property type="entry name" value="inorganic pyrophosphatase (n-terminal core)"/>
    <property type="match status" value="1"/>
</dbReference>
<keyword evidence="4" id="KW-0479">Metal-binding</keyword>
<keyword evidence="10" id="KW-0804">Transcription</keyword>
<dbReference type="SUPFAM" id="SSF64182">
    <property type="entry name" value="DHH phosphoesterases"/>
    <property type="match status" value="1"/>
</dbReference>
<feature type="domain" description="C2H2-type" evidence="14">
    <location>
        <begin position="318"/>
        <end position="345"/>
    </location>
</feature>
<evidence type="ECO:0000256" key="11">
    <source>
        <dbReference type="ARBA" id="ARBA00023242"/>
    </source>
</evidence>
<name>A0AAD9RVL7_9HYME</name>
<dbReference type="PANTHER" id="PTHR14196:SF0">
    <property type="entry name" value="PROTEIN BOWEL"/>
    <property type="match status" value="1"/>
</dbReference>
<feature type="region of interest" description="Disordered" evidence="13">
    <location>
        <begin position="149"/>
        <end position="184"/>
    </location>
</feature>
<evidence type="ECO:0000256" key="9">
    <source>
        <dbReference type="ARBA" id="ARBA00023015"/>
    </source>
</evidence>
<keyword evidence="8" id="KW-0862">Zinc</keyword>
<feature type="region of interest" description="Disordered" evidence="13">
    <location>
        <begin position="400"/>
        <end position="605"/>
    </location>
</feature>
<dbReference type="Pfam" id="PF00096">
    <property type="entry name" value="zf-C2H2"/>
    <property type="match status" value="5"/>
</dbReference>
<dbReference type="FunFam" id="3.30.160.60:FF:000958">
    <property type="entry name" value="Odd skipped"/>
    <property type="match status" value="1"/>
</dbReference>
<evidence type="ECO:0000256" key="7">
    <source>
        <dbReference type="ARBA" id="ARBA00022788"/>
    </source>
</evidence>
<feature type="compositionally biased region" description="Basic and acidic residues" evidence="13">
    <location>
        <begin position="556"/>
        <end position="587"/>
    </location>
</feature>
<dbReference type="EMBL" id="JAIFRP010000013">
    <property type="protein sequence ID" value="KAK2586465.1"/>
    <property type="molecule type" value="Genomic_DNA"/>
</dbReference>
<proteinExistence type="inferred from homology"/>
<sequence length="1077" mass="118986">MFRVPLMPLTYLNLIPPSEPSLLRSTCASQALRIERLWEPFLRLPFEVIDMPTDLVVTSASATASEESSRGRDLPLGPSSRSGPSASSGTSSSGSSGQSSSRGFDPSGALAAYHQHRHGLVAGLGHPHHRESSAFVPVVPSRLHLAPYPGEMHPHLPGLPPSSSASGNSDHEVGPETSVARKGSSSYEIMAMMADKRKELAARALLLPPPPLLEPPPGYPVFAGPFPGSSALYPPGGPLAHQHLDRRLLRAPGRASRPKKQFICKFCNRQFTKSYNLLIHERTHTDERPYSCDICGKAFRRQDHLRDHRYIHSKEKPFKCGECGKGFCQSRTLAVHKILHMEESPHKCPVCARSFNQRSNLKTHLLTHTDHKPYECTSCGKVFRRNCDLRRHALTHAVGDVPPEALEEALRDDDSPEEDCGPESGSSMPSSSSSTSSSLAATSASSSGYPPQAQTIAPPPPPPPPAPTSAPVSTPVSAPPPTTAPPPAPPLRQRPQLQIRRDLLPAVKPSTITSGNSAHTSTPNPPAALPPPPPLILSSYRRRLGSPGPSRVLLELQEREREREREMKQNREREREREREEDIERPPRAPTPQPPPPPRPAPTRQGFTIADIMRRFIRALSEFVNYIKTDEIKDITNTDVGAFSEMPKSRRAIKRFGKHLNKKEKTYYRCNLPTKLSIMSSVKANNIFLTSKRDNKRYKAMEAFLSESKAALANLSKYTTIRIVLGNQTCDLDSAVCALAQGLCEYLDVKKKKEENVAVIPVLNITEKEFRIKTEVVYYFRQHGIPKNLLTFRDQIDLNDGSSSEGTKNKVEVVLVDHHVLASEDRTLVNSVVGVIDHRPQDASWPWHGKTIHLETVGSCATLVARNLLIKHPEAVDAWLANFLRGPILVDTCNFSEVAKRATPLDHEIMETLERTSSLGSDRNEVYQAILAAKTDISELTPDDLMIRDLKFEAGIPFVGFPILVKDFLTLEGALPAVEKFARSRKCNVAILMGLALKNDHVTRDIAVFSLSTNGLENKIIDALLGSKQPSLDLVLERRIQKENCSLSLYKQGNLCATRKQIVPIIRETLAKEHGGC</sequence>
<dbReference type="SMART" id="SM01131">
    <property type="entry name" value="DHHA2"/>
    <property type="match status" value="1"/>
</dbReference>
<dbReference type="SUPFAM" id="SSF57667">
    <property type="entry name" value="beta-beta-alpha zinc fingers"/>
    <property type="match status" value="3"/>
</dbReference>
<dbReference type="GO" id="GO:0000981">
    <property type="term" value="F:DNA-binding transcription factor activity, RNA polymerase II-specific"/>
    <property type="evidence" value="ECO:0007669"/>
    <property type="project" value="TreeGrafter"/>
</dbReference>
<keyword evidence="6 12" id="KW-0863">Zinc-finger</keyword>
<dbReference type="InterPro" id="IPR038763">
    <property type="entry name" value="DHH_sf"/>
</dbReference>
<keyword evidence="5" id="KW-0677">Repeat</keyword>
<feature type="compositionally biased region" description="Low complexity" evidence="13">
    <location>
        <begin position="77"/>
        <end position="103"/>
    </location>
</feature>
<dbReference type="Pfam" id="PF02833">
    <property type="entry name" value="DHHA2"/>
    <property type="match status" value="1"/>
</dbReference>
<keyword evidence="11" id="KW-0539">Nucleus</keyword>
<evidence type="ECO:0000256" key="8">
    <source>
        <dbReference type="ARBA" id="ARBA00022833"/>
    </source>
</evidence>
<feature type="domain" description="C2H2-type" evidence="14">
    <location>
        <begin position="262"/>
        <end position="289"/>
    </location>
</feature>
<dbReference type="InterPro" id="IPR038222">
    <property type="entry name" value="DHHA2_dom_sf"/>
</dbReference>
<dbReference type="GO" id="GO:0016462">
    <property type="term" value="F:pyrophosphatase activity"/>
    <property type="evidence" value="ECO:0007669"/>
    <property type="project" value="InterPro"/>
</dbReference>
<comment type="caution">
    <text evidence="15">The sequence shown here is derived from an EMBL/GenBank/DDBJ whole genome shotgun (WGS) entry which is preliminary data.</text>
</comment>
<feature type="domain" description="C2H2-type" evidence="14">
    <location>
        <begin position="346"/>
        <end position="373"/>
    </location>
</feature>
<dbReference type="Gene3D" id="3.30.160.60">
    <property type="entry name" value="Classic Zinc Finger"/>
    <property type="match status" value="5"/>
</dbReference>
<feature type="compositionally biased region" description="Pro residues" evidence="13">
    <location>
        <begin position="588"/>
        <end position="601"/>
    </location>
</feature>
<feature type="domain" description="C2H2-type" evidence="14">
    <location>
        <begin position="374"/>
        <end position="397"/>
    </location>
</feature>
<protein>
    <recommendedName>
        <fullName evidence="14">C2H2-type domain-containing protein</fullName>
    </recommendedName>
</protein>
<evidence type="ECO:0000256" key="6">
    <source>
        <dbReference type="ARBA" id="ARBA00022771"/>
    </source>
</evidence>
<feature type="compositionally biased region" description="Pro residues" evidence="13">
    <location>
        <begin position="457"/>
        <end position="468"/>
    </location>
</feature>
<dbReference type="PANTHER" id="PTHR14196">
    <property type="entry name" value="ODD-SKIPPED - RELATED"/>
    <property type="match status" value="1"/>
</dbReference>
<feature type="compositionally biased region" description="Low complexity" evidence="13">
    <location>
        <begin position="424"/>
        <end position="456"/>
    </location>
</feature>
<feature type="domain" description="C2H2-type" evidence="14">
    <location>
        <begin position="290"/>
        <end position="317"/>
    </location>
</feature>
<dbReference type="SMART" id="SM00355">
    <property type="entry name" value="ZnF_C2H2"/>
    <property type="match status" value="5"/>
</dbReference>
<keyword evidence="7" id="KW-0562">Pair-rule protein</keyword>
<reference evidence="15" key="1">
    <citation type="submission" date="2021-08" db="EMBL/GenBank/DDBJ databases">
        <authorList>
            <person name="Misof B."/>
            <person name="Oliver O."/>
            <person name="Podsiadlowski L."/>
            <person name="Donath A."/>
            <person name="Peters R."/>
            <person name="Mayer C."/>
            <person name="Rust J."/>
            <person name="Gunkel S."/>
            <person name="Lesny P."/>
            <person name="Martin S."/>
            <person name="Oeyen J.P."/>
            <person name="Petersen M."/>
            <person name="Panagiotis P."/>
            <person name="Wilbrandt J."/>
            <person name="Tanja T."/>
        </authorList>
    </citation>
    <scope>NUCLEOTIDE SEQUENCE</scope>
    <source>
        <strain evidence="15">GBR_01_08_01A</strain>
        <tissue evidence="15">Thorax + abdomen</tissue>
    </source>
</reference>
<dbReference type="FunFam" id="3.30.160.60:FF:000311">
    <property type="entry name" value="protein odd-skipped-related 2 isoform X1"/>
    <property type="match status" value="1"/>
</dbReference>
<keyword evidence="3" id="KW-0217">Developmental protein</keyword>
<evidence type="ECO:0000256" key="10">
    <source>
        <dbReference type="ARBA" id="ARBA00023163"/>
    </source>
</evidence>
<dbReference type="PROSITE" id="PS00028">
    <property type="entry name" value="ZINC_FINGER_C2H2_1"/>
    <property type="match status" value="5"/>
</dbReference>
<dbReference type="PROSITE" id="PS50157">
    <property type="entry name" value="ZINC_FINGER_C2H2_2"/>
    <property type="match status" value="5"/>
</dbReference>
<comment type="subcellular location">
    <subcellularLocation>
        <location evidence="1">Nucleus</location>
    </subcellularLocation>
</comment>
<evidence type="ECO:0000313" key="15">
    <source>
        <dbReference type="EMBL" id="KAK2586465.1"/>
    </source>
</evidence>
<dbReference type="InterPro" id="IPR036236">
    <property type="entry name" value="Znf_C2H2_sf"/>
</dbReference>
<accession>A0AAD9RVL7</accession>
<evidence type="ECO:0000256" key="4">
    <source>
        <dbReference type="ARBA" id="ARBA00022723"/>
    </source>
</evidence>
<evidence type="ECO:0000259" key="14">
    <source>
        <dbReference type="PROSITE" id="PS50157"/>
    </source>
</evidence>
<dbReference type="GO" id="GO:0000977">
    <property type="term" value="F:RNA polymerase II transcription regulatory region sequence-specific DNA binding"/>
    <property type="evidence" value="ECO:0007669"/>
    <property type="project" value="TreeGrafter"/>
</dbReference>
<evidence type="ECO:0000256" key="3">
    <source>
        <dbReference type="ARBA" id="ARBA00022473"/>
    </source>
</evidence>
<dbReference type="InterPro" id="IPR013087">
    <property type="entry name" value="Znf_C2H2_type"/>
</dbReference>
<gene>
    <name evidence="15" type="ORF">KPH14_010737</name>
</gene>
<evidence type="ECO:0000313" key="16">
    <source>
        <dbReference type="Proteomes" id="UP001258017"/>
    </source>
</evidence>
<dbReference type="GO" id="GO:0048619">
    <property type="term" value="P:embryonic hindgut morphogenesis"/>
    <property type="evidence" value="ECO:0007669"/>
    <property type="project" value="TreeGrafter"/>
</dbReference>
<evidence type="ECO:0000256" key="2">
    <source>
        <dbReference type="ARBA" id="ARBA00010331"/>
    </source>
</evidence>
<dbReference type="InterPro" id="IPR050717">
    <property type="entry name" value="C2H2-ZF_Transcription_Reg"/>
</dbReference>
<dbReference type="InterPro" id="IPR004097">
    <property type="entry name" value="DHHA2"/>
</dbReference>
<dbReference type="FunFam" id="3.30.160.60:FF:000254">
    <property type="entry name" value="Odd-skipped related transciption factor 1"/>
    <property type="match status" value="1"/>
</dbReference>
<dbReference type="AlphaFoldDB" id="A0AAD9RVL7"/>
<evidence type="ECO:0000256" key="1">
    <source>
        <dbReference type="ARBA" id="ARBA00004123"/>
    </source>
</evidence>
<organism evidence="15 16">
    <name type="scientific">Odynerus spinipes</name>
    <dbReference type="NCBI Taxonomy" id="1348599"/>
    <lineage>
        <taxon>Eukaryota</taxon>
        <taxon>Metazoa</taxon>
        <taxon>Ecdysozoa</taxon>
        <taxon>Arthropoda</taxon>
        <taxon>Hexapoda</taxon>
        <taxon>Insecta</taxon>
        <taxon>Pterygota</taxon>
        <taxon>Neoptera</taxon>
        <taxon>Endopterygota</taxon>
        <taxon>Hymenoptera</taxon>
        <taxon>Apocrita</taxon>
        <taxon>Aculeata</taxon>
        <taxon>Vespoidea</taxon>
        <taxon>Vespidae</taxon>
        <taxon>Eumeninae</taxon>
        <taxon>Odynerus</taxon>
    </lineage>
</organism>
<evidence type="ECO:0000256" key="12">
    <source>
        <dbReference type="PROSITE-ProRule" id="PRU00042"/>
    </source>
</evidence>
<dbReference type="Gene3D" id="3.10.310.20">
    <property type="entry name" value="DHHA2 domain"/>
    <property type="match status" value="1"/>
</dbReference>
<dbReference type="GO" id="GO:0007366">
    <property type="term" value="P:periodic partitioning by pair rule gene"/>
    <property type="evidence" value="ECO:0007669"/>
    <property type="project" value="UniProtKB-KW"/>
</dbReference>
<keyword evidence="16" id="KW-1185">Reference proteome</keyword>
<dbReference type="GO" id="GO:0005634">
    <property type="term" value="C:nucleus"/>
    <property type="evidence" value="ECO:0007669"/>
    <property type="project" value="UniProtKB-SubCell"/>
</dbReference>